<comment type="caution">
    <text evidence="1">The sequence shown here is derived from an EMBL/GenBank/DDBJ whole genome shotgun (WGS) entry which is preliminary data.</text>
</comment>
<proteinExistence type="predicted"/>
<accession>A0AAW9EMT4</accession>
<dbReference type="RefSeq" id="WP_319868622.1">
    <property type="nucleotide sequence ID" value="NZ_JAXABJ010000012.1"/>
</dbReference>
<reference evidence="1" key="1">
    <citation type="submission" date="2023-11" db="EMBL/GenBank/DDBJ databases">
        <title>Detection of rare carbapenemases in Enterobacterales - comparison of two colorimetric and two CIM-based carbapenemase assays.</title>
        <authorList>
            <person name="Schaffarczyk L."/>
            <person name="Noster J."/>
            <person name="Stelzer Y."/>
            <person name="Sattler J."/>
            <person name="Gatermann S."/>
            <person name="Hamprecht A."/>
        </authorList>
    </citation>
    <scope>NUCLEOTIDE SEQUENCE</scope>
    <source>
        <strain evidence="1">CIM-Carb-133</strain>
    </source>
</reference>
<dbReference type="Proteomes" id="UP001271725">
    <property type="component" value="Unassembled WGS sequence"/>
</dbReference>
<evidence type="ECO:0000313" key="2">
    <source>
        <dbReference type="Proteomes" id="UP001271725"/>
    </source>
</evidence>
<organism evidence="1 2">
    <name type="scientific">Citrobacter portucalensis</name>
    <dbReference type="NCBI Taxonomy" id="1639133"/>
    <lineage>
        <taxon>Bacteria</taxon>
        <taxon>Pseudomonadati</taxon>
        <taxon>Pseudomonadota</taxon>
        <taxon>Gammaproteobacteria</taxon>
        <taxon>Enterobacterales</taxon>
        <taxon>Enterobacteriaceae</taxon>
        <taxon>Citrobacter</taxon>
        <taxon>Citrobacter freundii complex</taxon>
    </lineage>
</organism>
<sequence>MSLLITKPFSQAFACLALTNQNTHMSTADIRRKQLKAWFAGKSLPEKEKSYLSQLINGKASFGERAARRIERDYGMRPGYLDTDEQHPDKASNDTILLTDEMELLLHYRAFPDSEKKAVLQEFKAKHDKYNKLFQELLASRNK</sequence>
<name>A0AAW9EMT4_9ENTR</name>
<dbReference type="AlphaFoldDB" id="A0AAW9EMT4"/>
<evidence type="ECO:0000313" key="1">
    <source>
        <dbReference type="EMBL" id="MDX7149491.1"/>
    </source>
</evidence>
<protein>
    <submittedName>
        <fullName evidence="1">Uncharacterized protein</fullName>
    </submittedName>
</protein>
<gene>
    <name evidence="1" type="ORF">SJ265_17045</name>
</gene>
<dbReference type="EMBL" id="JAXABJ010000012">
    <property type="protein sequence ID" value="MDX7149491.1"/>
    <property type="molecule type" value="Genomic_DNA"/>
</dbReference>